<reference evidence="5" key="1">
    <citation type="submission" date="2019-03" db="EMBL/GenBank/DDBJ databases">
        <title>Long read genome sequence of the mycoparasitic Pythium oligandrum ATCC 38472 isolated from sugarbeet rhizosphere.</title>
        <authorList>
            <person name="Gaulin E."/>
        </authorList>
    </citation>
    <scope>NUCLEOTIDE SEQUENCE</scope>
    <source>
        <strain evidence="5">ATCC 38472_TT</strain>
    </source>
</reference>
<comment type="caution">
    <text evidence="5">The sequence shown here is derived from an EMBL/GenBank/DDBJ whole genome shotgun (WGS) entry which is preliminary data.</text>
</comment>
<dbReference type="PANTHER" id="PTHR22966">
    <property type="entry name" value="2-AMINOETHANETHIOL DIOXYGENASE"/>
    <property type="match status" value="1"/>
</dbReference>
<keyword evidence="6" id="KW-1185">Reference proteome</keyword>
<sequence>MRVFDAPCRQQCGWRDVLFEKTRRMQMMSAVWRSLLHTPALPSDVAVGKKLLEGIQHALLEAFRTHKAKQNGRSHALTPEEIEPIKALCDQLLPEHFQLKVPEAQGKNGTSTATSPRSRPRRNRVRYQHIWEDATFSMGIFVLPPGASIPLHDHPEMSVISRVLYGRLHVKSCDIVTPNQEDESSSTRHVAQIYKDEVVTAPYTTELLPNRGNLHEFVADDELGCAIFDILTPPYEPEDGRDCTYFRIVGDTITNEDGKRFVKLEAFEPENFEVGSEPYQGPRLTWF</sequence>
<dbReference type="PANTHER" id="PTHR22966:SF61">
    <property type="entry name" value="2-AMINOETHANETHIOL DIOXYGENASE"/>
    <property type="match status" value="1"/>
</dbReference>
<evidence type="ECO:0000256" key="3">
    <source>
        <dbReference type="ARBA" id="ARBA00023004"/>
    </source>
</evidence>
<dbReference type="Gene3D" id="2.60.120.10">
    <property type="entry name" value="Jelly Rolls"/>
    <property type="match status" value="1"/>
</dbReference>
<dbReference type="InterPro" id="IPR012864">
    <property type="entry name" value="PCO/ADO"/>
</dbReference>
<dbReference type="InterPro" id="IPR014710">
    <property type="entry name" value="RmlC-like_jellyroll"/>
</dbReference>
<evidence type="ECO:0000256" key="4">
    <source>
        <dbReference type="SAM" id="MobiDB-lite"/>
    </source>
</evidence>
<keyword evidence="3" id="KW-0408">Iron</keyword>
<keyword evidence="1" id="KW-0479">Metal-binding</keyword>
<dbReference type="CDD" id="cd20289">
    <property type="entry name" value="cupin_ADO"/>
    <property type="match status" value="1"/>
</dbReference>
<feature type="region of interest" description="Disordered" evidence="4">
    <location>
        <begin position="100"/>
        <end position="124"/>
    </location>
</feature>
<evidence type="ECO:0000256" key="1">
    <source>
        <dbReference type="ARBA" id="ARBA00022723"/>
    </source>
</evidence>
<name>A0A8K1FI05_PYTOL</name>
<dbReference type="OrthoDB" id="271433at2759"/>
<keyword evidence="2" id="KW-0560">Oxidoreductase</keyword>
<gene>
    <name evidence="5" type="ORF">Poli38472_000344</name>
</gene>
<proteinExistence type="predicted"/>
<evidence type="ECO:0000313" key="6">
    <source>
        <dbReference type="Proteomes" id="UP000794436"/>
    </source>
</evidence>
<evidence type="ECO:0000256" key="2">
    <source>
        <dbReference type="ARBA" id="ARBA00023002"/>
    </source>
</evidence>
<dbReference type="SUPFAM" id="SSF51182">
    <property type="entry name" value="RmlC-like cupins"/>
    <property type="match status" value="1"/>
</dbReference>
<dbReference type="AlphaFoldDB" id="A0A8K1FI05"/>
<evidence type="ECO:0000313" key="5">
    <source>
        <dbReference type="EMBL" id="TMW60302.1"/>
    </source>
</evidence>
<dbReference type="Pfam" id="PF07847">
    <property type="entry name" value="PCO_ADO"/>
    <property type="match status" value="1"/>
</dbReference>
<accession>A0A8K1FI05</accession>
<dbReference type="Proteomes" id="UP000794436">
    <property type="component" value="Unassembled WGS sequence"/>
</dbReference>
<organism evidence="5 6">
    <name type="scientific">Pythium oligandrum</name>
    <name type="common">Mycoparasitic fungus</name>
    <dbReference type="NCBI Taxonomy" id="41045"/>
    <lineage>
        <taxon>Eukaryota</taxon>
        <taxon>Sar</taxon>
        <taxon>Stramenopiles</taxon>
        <taxon>Oomycota</taxon>
        <taxon>Peronosporomycetes</taxon>
        <taxon>Pythiales</taxon>
        <taxon>Pythiaceae</taxon>
        <taxon>Pythium</taxon>
    </lineage>
</organism>
<dbReference type="InterPro" id="IPR011051">
    <property type="entry name" value="RmlC_Cupin_sf"/>
</dbReference>
<dbReference type="GO" id="GO:0046872">
    <property type="term" value="F:metal ion binding"/>
    <property type="evidence" value="ECO:0007669"/>
    <property type="project" value="UniProtKB-KW"/>
</dbReference>
<dbReference type="EMBL" id="SPLM01000108">
    <property type="protein sequence ID" value="TMW60302.1"/>
    <property type="molecule type" value="Genomic_DNA"/>
</dbReference>
<dbReference type="GO" id="GO:0016702">
    <property type="term" value="F:oxidoreductase activity, acting on single donors with incorporation of molecular oxygen, incorporation of two atoms of oxygen"/>
    <property type="evidence" value="ECO:0007669"/>
    <property type="project" value="InterPro"/>
</dbReference>
<protein>
    <submittedName>
        <fullName evidence="5">Uncharacterized protein</fullName>
    </submittedName>
</protein>